<organism evidence="2 3">
    <name type="scientific">Gossypium tomentosum</name>
    <name type="common">Hawaiian cotton</name>
    <name type="synonym">Gossypium sandvicense</name>
    <dbReference type="NCBI Taxonomy" id="34277"/>
    <lineage>
        <taxon>Eukaryota</taxon>
        <taxon>Viridiplantae</taxon>
        <taxon>Streptophyta</taxon>
        <taxon>Embryophyta</taxon>
        <taxon>Tracheophyta</taxon>
        <taxon>Spermatophyta</taxon>
        <taxon>Magnoliopsida</taxon>
        <taxon>eudicotyledons</taxon>
        <taxon>Gunneridae</taxon>
        <taxon>Pentapetalae</taxon>
        <taxon>rosids</taxon>
        <taxon>malvids</taxon>
        <taxon>Malvales</taxon>
        <taxon>Malvaceae</taxon>
        <taxon>Malvoideae</taxon>
        <taxon>Gossypium</taxon>
    </lineage>
</organism>
<accession>A0A5D2L5G2</accession>
<proteinExistence type="predicted"/>
<dbReference type="Proteomes" id="UP000322667">
    <property type="component" value="Chromosome D05"/>
</dbReference>
<keyword evidence="1" id="KW-0472">Membrane</keyword>
<protein>
    <submittedName>
        <fullName evidence="2">Uncharacterized protein</fullName>
    </submittedName>
</protein>
<reference evidence="2 3" key="1">
    <citation type="submission" date="2019-07" db="EMBL/GenBank/DDBJ databases">
        <title>WGS assembly of Gossypium tomentosum.</title>
        <authorList>
            <person name="Chen Z.J."/>
            <person name="Sreedasyam A."/>
            <person name="Ando A."/>
            <person name="Song Q."/>
            <person name="De L."/>
            <person name="Hulse-Kemp A."/>
            <person name="Ding M."/>
            <person name="Ye W."/>
            <person name="Kirkbride R."/>
            <person name="Jenkins J."/>
            <person name="Plott C."/>
            <person name="Lovell J."/>
            <person name="Lin Y.-M."/>
            <person name="Vaughn R."/>
            <person name="Liu B."/>
            <person name="Li W."/>
            <person name="Simpson S."/>
            <person name="Scheffler B."/>
            <person name="Saski C."/>
            <person name="Grover C."/>
            <person name="Hu G."/>
            <person name="Conover J."/>
            <person name="Carlson J."/>
            <person name="Shu S."/>
            <person name="Boston L."/>
            <person name="Williams M."/>
            <person name="Peterson D."/>
            <person name="Mcgee K."/>
            <person name="Jones D."/>
            <person name="Wendel J."/>
            <person name="Stelly D."/>
            <person name="Grimwood J."/>
            <person name="Schmutz J."/>
        </authorList>
    </citation>
    <scope>NUCLEOTIDE SEQUENCE [LARGE SCALE GENOMIC DNA]</scope>
    <source>
        <strain evidence="2">7179.01</strain>
    </source>
</reference>
<keyword evidence="3" id="KW-1185">Reference proteome</keyword>
<dbReference type="AlphaFoldDB" id="A0A5D2L5G2"/>
<evidence type="ECO:0000313" key="2">
    <source>
        <dbReference type="EMBL" id="TYH74329.1"/>
    </source>
</evidence>
<keyword evidence="1" id="KW-0812">Transmembrane</keyword>
<sequence length="74" mass="8554">MFLTFLLIFFYPNISSLILILLFILLIAKLRLLIISVFFISFSIISPWYDLVTLGEDCVMVGSSTNWIRSSCDR</sequence>
<evidence type="ECO:0000256" key="1">
    <source>
        <dbReference type="SAM" id="Phobius"/>
    </source>
</evidence>
<dbReference type="EMBL" id="CM017627">
    <property type="protein sequence ID" value="TYH74329.1"/>
    <property type="molecule type" value="Genomic_DNA"/>
</dbReference>
<keyword evidence="1" id="KW-1133">Transmembrane helix</keyword>
<evidence type="ECO:0000313" key="3">
    <source>
        <dbReference type="Proteomes" id="UP000322667"/>
    </source>
</evidence>
<gene>
    <name evidence="2" type="ORF">ES332_D05G390900v1</name>
</gene>
<feature type="transmembrane region" description="Helical" evidence="1">
    <location>
        <begin position="6"/>
        <end position="25"/>
    </location>
</feature>
<feature type="transmembrane region" description="Helical" evidence="1">
    <location>
        <begin position="32"/>
        <end position="49"/>
    </location>
</feature>
<name>A0A5D2L5G2_GOSTO</name>